<dbReference type="Pfam" id="PF00619">
    <property type="entry name" value="CARD"/>
    <property type="match status" value="1"/>
</dbReference>
<dbReference type="Gene3D" id="1.10.533.10">
    <property type="entry name" value="Death Domain, Fas"/>
    <property type="match status" value="1"/>
</dbReference>
<dbReference type="InterPro" id="IPR002398">
    <property type="entry name" value="Pept_C14"/>
</dbReference>
<comment type="caution">
    <text evidence="3">The sequence shown here is derived from an EMBL/GenBank/DDBJ whole genome shotgun (WGS) entry which is preliminary data.</text>
</comment>
<dbReference type="GO" id="GO:0097169">
    <property type="term" value="C:AIM2 inflammasome complex"/>
    <property type="evidence" value="ECO:0007669"/>
    <property type="project" value="TreeGrafter"/>
</dbReference>
<dbReference type="Proteomes" id="UP001221898">
    <property type="component" value="Unassembled WGS sequence"/>
</dbReference>
<name>A0AAD7T4X3_9TELE</name>
<dbReference type="InterPro" id="IPR011029">
    <property type="entry name" value="DEATH-like_dom_sf"/>
</dbReference>
<dbReference type="GO" id="GO:0042981">
    <property type="term" value="P:regulation of apoptotic process"/>
    <property type="evidence" value="ECO:0007669"/>
    <property type="project" value="InterPro"/>
</dbReference>
<dbReference type="GO" id="GO:0004197">
    <property type="term" value="F:cysteine-type endopeptidase activity"/>
    <property type="evidence" value="ECO:0007669"/>
    <property type="project" value="InterPro"/>
</dbReference>
<dbReference type="InterPro" id="IPR001315">
    <property type="entry name" value="CARD"/>
</dbReference>
<dbReference type="GO" id="GO:0006508">
    <property type="term" value="P:proteolysis"/>
    <property type="evidence" value="ECO:0007669"/>
    <property type="project" value="InterPro"/>
</dbReference>
<dbReference type="FunFam" id="1.10.533.10:FF:000104">
    <property type="entry name" value="Si:dkey-103e21.5"/>
    <property type="match status" value="1"/>
</dbReference>
<protein>
    <recommendedName>
        <fullName evidence="2">CARD domain-containing protein</fullName>
    </recommendedName>
</protein>
<accession>A0AAD7T4X3</accession>
<dbReference type="GO" id="GO:0072557">
    <property type="term" value="C:IPAF inflammasome complex"/>
    <property type="evidence" value="ECO:0007669"/>
    <property type="project" value="TreeGrafter"/>
</dbReference>
<evidence type="ECO:0000313" key="3">
    <source>
        <dbReference type="EMBL" id="KAJ8414485.1"/>
    </source>
</evidence>
<dbReference type="PANTHER" id="PTHR47901">
    <property type="entry name" value="CASPASE RECRUITMENT DOMAIN-CONTAINING PROTEIN 18"/>
    <property type="match status" value="1"/>
</dbReference>
<dbReference type="GO" id="GO:0072559">
    <property type="term" value="C:NLRP3 inflammasome complex"/>
    <property type="evidence" value="ECO:0007669"/>
    <property type="project" value="TreeGrafter"/>
</dbReference>
<dbReference type="GO" id="GO:0050727">
    <property type="term" value="P:regulation of inflammatory response"/>
    <property type="evidence" value="ECO:0007669"/>
    <property type="project" value="TreeGrafter"/>
</dbReference>
<dbReference type="SUPFAM" id="SSF47986">
    <property type="entry name" value="DEATH domain"/>
    <property type="match status" value="1"/>
</dbReference>
<keyword evidence="4" id="KW-1185">Reference proteome</keyword>
<dbReference type="AlphaFoldDB" id="A0AAD7T4X3"/>
<reference evidence="3" key="1">
    <citation type="journal article" date="2023" name="Science">
        <title>Genome structures resolve the early diversification of teleost fishes.</title>
        <authorList>
            <person name="Parey E."/>
            <person name="Louis A."/>
            <person name="Montfort J."/>
            <person name="Bouchez O."/>
            <person name="Roques C."/>
            <person name="Iampietro C."/>
            <person name="Lluch J."/>
            <person name="Castinel A."/>
            <person name="Donnadieu C."/>
            <person name="Desvignes T."/>
            <person name="Floi Bucao C."/>
            <person name="Jouanno E."/>
            <person name="Wen M."/>
            <person name="Mejri S."/>
            <person name="Dirks R."/>
            <person name="Jansen H."/>
            <person name="Henkel C."/>
            <person name="Chen W.J."/>
            <person name="Zahm M."/>
            <person name="Cabau C."/>
            <person name="Klopp C."/>
            <person name="Thompson A.W."/>
            <person name="Robinson-Rechavi M."/>
            <person name="Braasch I."/>
            <person name="Lecointre G."/>
            <person name="Bobe J."/>
            <person name="Postlethwait J.H."/>
            <person name="Berthelot C."/>
            <person name="Roest Crollius H."/>
            <person name="Guiguen Y."/>
        </authorList>
    </citation>
    <scope>NUCLEOTIDE SEQUENCE</scope>
    <source>
        <strain evidence="3">NC1722</strain>
    </source>
</reference>
<feature type="compositionally biased region" description="Basic and acidic residues" evidence="1">
    <location>
        <begin position="72"/>
        <end position="82"/>
    </location>
</feature>
<evidence type="ECO:0000256" key="1">
    <source>
        <dbReference type="SAM" id="MobiDB-lite"/>
    </source>
</evidence>
<dbReference type="SMART" id="SM00114">
    <property type="entry name" value="CARD"/>
    <property type="match status" value="1"/>
</dbReference>
<dbReference type="CDD" id="cd08325">
    <property type="entry name" value="CARD_CASP1-like"/>
    <property type="match status" value="1"/>
</dbReference>
<evidence type="ECO:0000259" key="2">
    <source>
        <dbReference type="PROSITE" id="PS50209"/>
    </source>
</evidence>
<gene>
    <name evidence="3" type="ORF">AAFF_G00036870</name>
</gene>
<feature type="domain" description="CARD" evidence="2">
    <location>
        <begin position="1"/>
        <end position="91"/>
    </location>
</feature>
<dbReference type="EMBL" id="JAINUG010000012">
    <property type="protein sequence ID" value="KAJ8414485.1"/>
    <property type="molecule type" value="Genomic_DNA"/>
</dbReference>
<organism evidence="3 4">
    <name type="scientific">Aldrovandia affinis</name>
    <dbReference type="NCBI Taxonomy" id="143900"/>
    <lineage>
        <taxon>Eukaryota</taxon>
        <taxon>Metazoa</taxon>
        <taxon>Chordata</taxon>
        <taxon>Craniata</taxon>
        <taxon>Vertebrata</taxon>
        <taxon>Euteleostomi</taxon>
        <taxon>Actinopterygii</taxon>
        <taxon>Neopterygii</taxon>
        <taxon>Teleostei</taxon>
        <taxon>Notacanthiformes</taxon>
        <taxon>Halosauridae</taxon>
        <taxon>Aldrovandia</taxon>
    </lineage>
</organism>
<feature type="region of interest" description="Disordered" evidence="1">
    <location>
        <begin position="69"/>
        <end position="99"/>
    </location>
</feature>
<dbReference type="PANTHER" id="PTHR47901:SF3">
    <property type="entry name" value="CASPASE-1"/>
    <property type="match status" value="1"/>
</dbReference>
<dbReference type="PROSITE" id="PS50209">
    <property type="entry name" value="CARD"/>
    <property type="match status" value="1"/>
</dbReference>
<proteinExistence type="predicted"/>
<sequence>MADKQLATVRAQFVNRVTKPVLKQLLDDLLEDRVLNDEEQETVVQENSMRADQARSLIDMVRRKGPTASEKLLSRLKERDPGLFDQLGLRSDPQPAQPV</sequence>
<evidence type="ECO:0000313" key="4">
    <source>
        <dbReference type="Proteomes" id="UP001221898"/>
    </source>
</evidence>